<sequence>MILLSIGAVKIKVTKSFSEPCYRYQQHRDAEFH</sequence>
<reference evidence="1 2" key="1">
    <citation type="submission" date="2007-03" db="EMBL/GenBank/DDBJ databases">
        <authorList>
            <person name="Fulton L."/>
            <person name="Clifton S."/>
            <person name="Fulton B."/>
            <person name="Xu J."/>
            <person name="Minx P."/>
            <person name="Pepin K.H."/>
            <person name="Johnson M."/>
            <person name="Thiruvilangam P."/>
            <person name="Bhonagiri V."/>
            <person name="Nash W.E."/>
            <person name="Mardis E.R."/>
            <person name="Wilson R.K."/>
        </authorList>
    </citation>
    <scope>NUCLEOTIDE SEQUENCE [LARGE SCALE GENOMIC DNA]</scope>
    <source>
        <strain evidence="1 2">ATCC 29174</strain>
    </source>
</reference>
<dbReference type="HOGENOM" id="CLU_3380798_0_0_9"/>
<comment type="caution">
    <text evidence="1">The sequence shown here is derived from an EMBL/GenBank/DDBJ whole genome shotgun (WGS) entry which is preliminary data.</text>
</comment>
<evidence type="ECO:0000313" key="1">
    <source>
        <dbReference type="EMBL" id="EDM88916.1"/>
    </source>
</evidence>
<organism evidence="1 2">
    <name type="scientific">Blautia obeum ATCC 29174</name>
    <dbReference type="NCBI Taxonomy" id="411459"/>
    <lineage>
        <taxon>Bacteria</taxon>
        <taxon>Bacillati</taxon>
        <taxon>Bacillota</taxon>
        <taxon>Clostridia</taxon>
        <taxon>Lachnospirales</taxon>
        <taxon>Lachnospiraceae</taxon>
        <taxon>Blautia</taxon>
    </lineage>
</organism>
<gene>
    <name evidence="1" type="ORF">RUMOBE_00039</name>
</gene>
<dbReference type="Proteomes" id="UP000006002">
    <property type="component" value="Unassembled WGS sequence"/>
</dbReference>
<reference evidence="1 2" key="2">
    <citation type="submission" date="2007-04" db="EMBL/GenBank/DDBJ databases">
        <title>Draft genome sequence of Ruminococcus obeum (ATCC 29174).</title>
        <authorList>
            <person name="Sudarsanam P."/>
            <person name="Ley R."/>
            <person name="Guruge J."/>
            <person name="Turnbaugh P.J."/>
            <person name="Mahowald M."/>
            <person name="Liep D."/>
            <person name="Gordon J."/>
        </authorList>
    </citation>
    <scope>NUCLEOTIDE SEQUENCE [LARGE SCALE GENOMIC DNA]</scope>
    <source>
        <strain evidence="1 2">ATCC 29174</strain>
    </source>
</reference>
<accession>A5ZM22</accession>
<dbReference type="EMBL" id="AAVO02000001">
    <property type="protein sequence ID" value="EDM88916.1"/>
    <property type="molecule type" value="Genomic_DNA"/>
</dbReference>
<protein>
    <submittedName>
        <fullName evidence="1">Uncharacterized protein</fullName>
    </submittedName>
</protein>
<evidence type="ECO:0000313" key="2">
    <source>
        <dbReference type="Proteomes" id="UP000006002"/>
    </source>
</evidence>
<name>A5ZM22_9FIRM</name>
<dbReference type="AlphaFoldDB" id="A5ZM22"/>
<proteinExistence type="predicted"/>